<evidence type="ECO:0000256" key="8">
    <source>
        <dbReference type="ARBA" id="ARBA00023239"/>
    </source>
</evidence>
<dbReference type="GO" id="GO:0047605">
    <property type="term" value="F:acetolactate decarboxylase activity"/>
    <property type="evidence" value="ECO:0007669"/>
    <property type="project" value="UniProtKB-EC"/>
</dbReference>
<dbReference type="Proteomes" id="UP000016923">
    <property type="component" value="Unassembled WGS sequence"/>
</dbReference>
<dbReference type="GO" id="GO:0045151">
    <property type="term" value="P:acetoin biosynthetic process"/>
    <property type="evidence" value="ECO:0007669"/>
    <property type="project" value="UniProtKB-KW"/>
</dbReference>
<dbReference type="EMBL" id="KE148147">
    <property type="protein sequence ID" value="EPE09399.1"/>
    <property type="molecule type" value="Genomic_DNA"/>
</dbReference>
<dbReference type="SUPFAM" id="SSF117856">
    <property type="entry name" value="AF0104/ALDC/Ptd012-like"/>
    <property type="match status" value="1"/>
</dbReference>
<dbReference type="HOGENOM" id="CLU_072561_0_0_1"/>
<reference evidence="9 10" key="1">
    <citation type="journal article" date="2013" name="BMC Genomics">
        <title>The genome and transcriptome of the pine saprophyte Ophiostoma piceae, and a comparison with the bark beetle-associated pine pathogen Grosmannia clavigera.</title>
        <authorList>
            <person name="Haridas S."/>
            <person name="Wang Y."/>
            <person name="Lim L."/>
            <person name="Massoumi Alamouti S."/>
            <person name="Jackman S."/>
            <person name="Docking R."/>
            <person name="Robertson G."/>
            <person name="Birol I."/>
            <person name="Bohlmann J."/>
            <person name="Breuil C."/>
        </authorList>
    </citation>
    <scope>NUCLEOTIDE SEQUENCE [LARGE SCALE GENOMIC DNA]</scope>
    <source>
        <strain evidence="9 10">UAMH 11346</strain>
    </source>
</reference>
<dbReference type="PANTHER" id="PTHR35524">
    <property type="entry name" value="ALPHA-ACETOLACTATE DECARBOXYLASE"/>
    <property type="match status" value="1"/>
</dbReference>
<keyword evidence="8" id="KW-0456">Lyase</keyword>
<dbReference type="OrthoDB" id="509395at2759"/>
<evidence type="ECO:0000256" key="5">
    <source>
        <dbReference type="ARBA" id="ARBA00020164"/>
    </source>
</evidence>
<evidence type="ECO:0000256" key="2">
    <source>
        <dbReference type="ARBA" id="ARBA00005170"/>
    </source>
</evidence>
<proteinExistence type="inferred from homology"/>
<dbReference type="UniPathway" id="UPA00626">
    <property type="reaction ID" value="UER00678"/>
</dbReference>
<comment type="similarity">
    <text evidence="3">Belongs to the alpha-acetolactate decarboxylase family.</text>
</comment>
<dbReference type="eggNOG" id="ENOG502S81V">
    <property type="taxonomic scope" value="Eukaryota"/>
</dbReference>
<keyword evidence="7" id="KW-0005">Acetoin biosynthesis</keyword>
<evidence type="ECO:0000256" key="1">
    <source>
        <dbReference type="ARBA" id="ARBA00001784"/>
    </source>
</evidence>
<keyword evidence="10" id="KW-1185">Reference proteome</keyword>
<dbReference type="Gene3D" id="3.30.1330.80">
    <property type="entry name" value="Hypothetical protein, similar to alpha- acetolactate decarboxylase, domain 2"/>
    <property type="match status" value="2"/>
</dbReference>
<accession>S3C773</accession>
<organism evidence="9 10">
    <name type="scientific">Ophiostoma piceae (strain UAMH 11346)</name>
    <name type="common">Sap stain fungus</name>
    <dbReference type="NCBI Taxonomy" id="1262450"/>
    <lineage>
        <taxon>Eukaryota</taxon>
        <taxon>Fungi</taxon>
        <taxon>Dikarya</taxon>
        <taxon>Ascomycota</taxon>
        <taxon>Pezizomycotina</taxon>
        <taxon>Sordariomycetes</taxon>
        <taxon>Sordariomycetidae</taxon>
        <taxon>Ophiostomatales</taxon>
        <taxon>Ophiostomataceae</taxon>
        <taxon>Ophiostoma</taxon>
    </lineage>
</organism>
<dbReference type="OMA" id="YKPMLEA"/>
<evidence type="ECO:0000313" key="9">
    <source>
        <dbReference type="EMBL" id="EPE09399.1"/>
    </source>
</evidence>
<dbReference type="PIRSF" id="PIRSF001332">
    <property type="entry name" value="Acetolac_decarb"/>
    <property type="match status" value="1"/>
</dbReference>
<dbReference type="AlphaFoldDB" id="S3C773"/>
<evidence type="ECO:0000313" key="10">
    <source>
        <dbReference type="Proteomes" id="UP000016923"/>
    </source>
</evidence>
<evidence type="ECO:0000256" key="6">
    <source>
        <dbReference type="ARBA" id="ARBA00022793"/>
    </source>
</evidence>
<dbReference type="Pfam" id="PF03306">
    <property type="entry name" value="AAL_decarboxy"/>
    <property type="match status" value="1"/>
</dbReference>
<dbReference type="EC" id="4.1.1.5" evidence="4"/>
<dbReference type="VEuPathDB" id="FungiDB:F503_07175"/>
<sequence>MQTLNSQTILSSNHYTMAANVLYQYSVMAALMDGVAEQGLPLDRLHEHGNFGLGTFRHMAGEMAMNEGRVWQMTSDGGIRELDTVVEAKQDNDASCCPFAMVTNFQPTIHDALPVDANSIKSKDDFSTWLDDRLPANARNQFVALRLKGSFASVTIRVIPAQRFRGQKLAELTAAQSEHTATELRGTVVGFRSPGYAAGFGVPGLHLHFLSDDDTYGGHILALDMGSQKGQAHGIKFEAAIMSKLHLELPTDDADFNNAPLKPDLEAIQKAEG</sequence>
<dbReference type="InterPro" id="IPR005128">
    <property type="entry name" value="Acetolactate_a_deCO2ase"/>
</dbReference>
<evidence type="ECO:0000256" key="4">
    <source>
        <dbReference type="ARBA" id="ARBA00013204"/>
    </source>
</evidence>
<dbReference type="CDD" id="cd17299">
    <property type="entry name" value="acetolactate_decarboxylase"/>
    <property type="match status" value="1"/>
</dbReference>
<gene>
    <name evidence="9" type="ORF">F503_07175</name>
</gene>
<dbReference type="STRING" id="1262450.S3C773"/>
<dbReference type="PANTHER" id="PTHR35524:SF1">
    <property type="entry name" value="ALPHA-ACETOLACTATE DECARBOXYLASE"/>
    <property type="match status" value="1"/>
</dbReference>
<name>S3C773_OPHP1</name>
<keyword evidence="6" id="KW-0210">Decarboxylase</keyword>
<evidence type="ECO:0000256" key="3">
    <source>
        <dbReference type="ARBA" id="ARBA00007106"/>
    </source>
</evidence>
<protein>
    <recommendedName>
        <fullName evidence="5">Alpha-acetolactate decarboxylase</fullName>
        <ecNumber evidence="4">4.1.1.5</ecNumber>
    </recommendedName>
</protein>
<comment type="pathway">
    <text evidence="2">Polyol metabolism; (R,R)-butane-2,3-diol biosynthesis; (R,R)-butane-2,3-diol from pyruvate: step 2/3.</text>
</comment>
<comment type="catalytic activity">
    <reaction evidence="1">
        <text>(2S)-2-acetolactate + H(+) = (R)-acetoin + CO2</text>
        <dbReference type="Rhea" id="RHEA:21580"/>
        <dbReference type="ChEBI" id="CHEBI:15378"/>
        <dbReference type="ChEBI" id="CHEBI:15686"/>
        <dbReference type="ChEBI" id="CHEBI:16526"/>
        <dbReference type="ChEBI" id="CHEBI:58476"/>
        <dbReference type="EC" id="4.1.1.5"/>
    </reaction>
</comment>
<evidence type="ECO:0000256" key="7">
    <source>
        <dbReference type="ARBA" id="ARBA00023061"/>
    </source>
</evidence>